<gene>
    <name evidence="3" type="primary">WBGene00114300</name>
</gene>
<feature type="transmembrane region" description="Helical" evidence="2">
    <location>
        <begin position="392"/>
        <end position="413"/>
    </location>
</feature>
<sequence>MGKAKGGRRSAATQKEGGGDVVANDVAGPKKVDFKHEAKPANGNGTKGLKPSPSMNTLSRLDREKVVIWRRPFTVFYYAVAEAICLVSEGLVSLLQYRLFLTVVSALSAVCTYAYVTPGPHQEWVGLVESKLLWWSWWVLLGVLSSIGLGSGLHTFLLYLGPHIAAVTLAAYECNSLDFPEPPYPDSIVCPSSSAATTAITLWNIVAKIRVEAFLWGVGTAIGELPPYFMARAARLSGNEPDDEEYREFLELLEAGKGGTGEMGLVDRAKAWMEKTVAKVGFFGILACASVPNPLFDLAGITCGHFLVPFWTFFGATVIGKAVVKMHVQMLFVIVVFSAHHVEHALQLLEGIPEMGKMLRGPIEDFLAKQKKALHRAPGSSVEAKSSVLSDIMGLVVSTMILYFLITLINGLAQSYHKRLYERSKAKRD</sequence>
<accession>A0A2A6BR10</accession>
<keyword evidence="2" id="KW-0472">Membrane</keyword>
<reference evidence="3" key="2">
    <citation type="submission" date="2022-06" db="UniProtKB">
        <authorList>
            <consortium name="EnsemblMetazoa"/>
        </authorList>
    </citation>
    <scope>IDENTIFICATION</scope>
    <source>
        <strain evidence="3">PS312</strain>
    </source>
</reference>
<dbReference type="EnsemblMetazoa" id="PPA24746.1">
    <property type="protein sequence ID" value="PPA24746.1"/>
    <property type="gene ID" value="WBGene00114300"/>
</dbReference>
<evidence type="ECO:0000313" key="4">
    <source>
        <dbReference type="Proteomes" id="UP000005239"/>
    </source>
</evidence>
<reference evidence="4" key="1">
    <citation type="journal article" date="2008" name="Nat. Genet.">
        <title>The Pristionchus pacificus genome provides a unique perspective on nematode lifestyle and parasitism.</title>
        <authorList>
            <person name="Dieterich C."/>
            <person name="Clifton S.W."/>
            <person name="Schuster L.N."/>
            <person name="Chinwalla A."/>
            <person name="Delehaunty K."/>
            <person name="Dinkelacker I."/>
            <person name="Fulton L."/>
            <person name="Fulton R."/>
            <person name="Godfrey J."/>
            <person name="Minx P."/>
            <person name="Mitreva M."/>
            <person name="Roeseler W."/>
            <person name="Tian H."/>
            <person name="Witte H."/>
            <person name="Yang S.P."/>
            <person name="Wilson R.K."/>
            <person name="Sommer R.J."/>
        </authorList>
    </citation>
    <scope>NUCLEOTIDE SEQUENCE [LARGE SCALE GENOMIC DNA]</scope>
    <source>
        <strain evidence="4">PS312</strain>
    </source>
</reference>
<dbReference type="GO" id="GO:0016020">
    <property type="term" value="C:membrane"/>
    <property type="evidence" value="ECO:0000318"/>
    <property type="project" value="GO_Central"/>
</dbReference>
<name>A0A2A6BR10_PRIPA</name>
<feature type="transmembrane region" description="Helical" evidence="2">
    <location>
        <begin position="136"/>
        <end position="160"/>
    </location>
</feature>
<dbReference type="Proteomes" id="UP000005239">
    <property type="component" value="Unassembled WGS sequence"/>
</dbReference>
<dbReference type="GO" id="GO:1902902">
    <property type="term" value="P:negative regulation of autophagosome assembly"/>
    <property type="evidence" value="ECO:0007669"/>
    <property type="project" value="EnsemblMetazoa"/>
</dbReference>
<dbReference type="AlphaFoldDB" id="A0A2A6BR10"/>
<keyword evidence="4" id="KW-1185">Reference proteome</keyword>
<feature type="region of interest" description="Disordered" evidence="1">
    <location>
        <begin position="1"/>
        <end position="54"/>
    </location>
</feature>
<dbReference type="GO" id="GO:0007030">
    <property type="term" value="P:Golgi organization"/>
    <property type="evidence" value="ECO:0000318"/>
    <property type="project" value="GO_Central"/>
</dbReference>
<feature type="transmembrane region" description="Helical" evidence="2">
    <location>
        <begin position="75"/>
        <end position="92"/>
    </location>
</feature>
<feature type="transmembrane region" description="Helical" evidence="2">
    <location>
        <begin position="276"/>
        <end position="292"/>
    </location>
</feature>
<dbReference type="GO" id="GO:0005783">
    <property type="term" value="C:endoplasmic reticulum"/>
    <property type="evidence" value="ECO:0000318"/>
    <property type="project" value="GO_Central"/>
</dbReference>
<dbReference type="GO" id="GO:0000045">
    <property type="term" value="P:autophagosome assembly"/>
    <property type="evidence" value="ECO:0000318"/>
    <property type="project" value="GO_Central"/>
</dbReference>
<protein>
    <submittedName>
        <fullName evidence="3">Epg-3</fullName>
    </submittedName>
</protein>
<feature type="compositionally biased region" description="Basic and acidic residues" evidence="1">
    <location>
        <begin position="28"/>
        <end position="39"/>
    </location>
</feature>
<keyword evidence="2" id="KW-1133">Transmembrane helix</keyword>
<organism evidence="3 4">
    <name type="scientific">Pristionchus pacificus</name>
    <name type="common">Parasitic nematode worm</name>
    <dbReference type="NCBI Taxonomy" id="54126"/>
    <lineage>
        <taxon>Eukaryota</taxon>
        <taxon>Metazoa</taxon>
        <taxon>Ecdysozoa</taxon>
        <taxon>Nematoda</taxon>
        <taxon>Chromadorea</taxon>
        <taxon>Rhabditida</taxon>
        <taxon>Rhabditina</taxon>
        <taxon>Diplogasteromorpha</taxon>
        <taxon>Diplogasteroidea</taxon>
        <taxon>Neodiplogasteridae</taxon>
        <taxon>Pristionchus</taxon>
    </lineage>
</organism>
<accession>A0A8R1YHT4</accession>
<keyword evidence="2" id="KW-0812">Transmembrane</keyword>
<feature type="transmembrane region" description="Helical" evidence="2">
    <location>
        <begin position="298"/>
        <end position="319"/>
    </location>
</feature>
<evidence type="ECO:0000313" key="3">
    <source>
        <dbReference type="EnsemblMetazoa" id="PPA24746.1"/>
    </source>
</evidence>
<dbReference type="OrthoDB" id="2016540at2759"/>
<evidence type="ECO:0000256" key="2">
    <source>
        <dbReference type="SAM" id="Phobius"/>
    </source>
</evidence>
<evidence type="ECO:0000256" key="1">
    <source>
        <dbReference type="SAM" id="MobiDB-lite"/>
    </source>
</evidence>
<dbReference type="GO" id="GO:0012505">
    <property type="term" value="C:endomembrane system"/>
    <property type="evidence" value="ECO:0000318"/>
    <property type="project" value="GO_Central"/>
</dbReference>
<proteinExistence type="predicted"/>
<feature type="transmembrane region" description="Helical" evidence="2">
    <location>
        <begin position="331"/>
        <end position="349"/>
    </location>
</feature>